<dbReference type="SMART" id="SM00849">
    <property type="entry name" value="Lactamase_B"/>
    <property type="match status" value="1"/>
</dbReference>
<evidence type="ECO:0000313" key="2">
    <source>
        <dbReference type="EMBL" id="GFF50232.1"/>
    </source>
</evidence>
<dbReference type="PANTHER" id="PTHR42951">
    <property type="entry name" value="METALLO-BETA-LACTAMASE DOMAIN-CONTAINING"/>
    <property type="match status" value="1"/>
</dbReference>
<feature type="domain" description="Metallo-beta-lactamase" evidence="1">
    <location>
        <begin position="33"/>
        <end position="224"/>
    </location>
</feature>
<dbReference type="Proteomes" id="UP000465221">
    <property type="component" value="Unassembled WGS sequence"/>
</dbReference>
<sequence length="287" mass="31532">MNVASTLQVDVYVSPAIPATTGSQDPTKQWWSPVSCTLIQGPTSAVLVNTPISISQAEDLADWVKKTTPGKKLEYIYTTHAHGDHYLGHPILLKKFPSATCVTTSAFANEIKATLATAIPKWNGWFPNGQIVTDDQVIPRSLPANGEFSIDGCKLHGVDIVHSDTHASSFLHVPDLELVVAGDIVYGDCYQFLAEASTAEKRKSWLDALDQIAALKPSIVVPGHKRASQVDGPYLIDSTREYILAFEEELNQLRDANLVEDARTKRYPQRWNRFILESSCKSSVAAL</sequence>
<reference evidence="2 3" key="1">
    <citation type="submission" date="2020-01" db="EMBL/GenBank/DDBJ databases">
        <title>Draft genome sequence of Aspergillus udagawae IFM 46972.</title>
        <authorList>
            <person name="Takahashi H."/>
            <person name="Yaguchi T."/>
        </authorList>
    </citation>
    <scope>NUCLEOTIDE SEQUENCE [LARGE SCALE GENOMIC DNA]</scope>
    <source>
        <strain evidence="2 3">IFM 46972</strain>
    </source>
</reference>
<dbReference type="Gene3D" id="3.60.15.10">
    <property type="entry name" value="Ribonuclease Z/Hydroxyacylglutathione hydrolase-like"/>
    <property type="match status" value="1"/>
</dbReference>
<name>A0A8H3S5X7_9EURO</name>
<proteinExistence type="predicted"/>
<protein>
    <submittedName>
        <fullName evidence="2">Metallo-beta-lactamase superfamily protein</fullName>
    </submittedName>
</protein>
<dbReference type="CDD" id="cd07739">
    <property type="entry name" value="metallo-hydrolase-like_MBL-fold"/>
    <property type="match status" value="1"/>
</dbReference>
<gene>
    <name evidence="2" type="ORF">IFM46972_08993</name>
</gene>
<dbReference type="InterPro" id="IPR036866">
    <property type="entry name" value="RibonucZ/Hydroxyglut_hydro"/>
</dbReference>
<dbReference type="Pfam" id="PF00753">
    <property type="entry name" value="Lactamase_B"/>
    <property type="match status" value="1"/>
</dbReference>
<evidence type="ECO:0000259" key="1">
    <source>
        <dbReference type="SMART" id="SM00849"/>
    </source>
</evidence>
<dbReference type="InterPro" id="IPR001279">
    <property type="entry name" value="Metallo-B-lactamas"/>
</dbReference>
<evidence type="ECO:0000313" key="3">
    <source>
        <dbReference type="Proteomes" id="UP000465221"/>
    </source>
</evidence>
<accession>A0A8H3S5X7</accession>
<dbReference type="AlphaFoldDB" id="A0A8H3S5X7"/>
<dbReference type="InterPro" id="IPR050855">
    <property type="entry name" value="NDM-1-like"/>
</dbReference>
<dbReference type="PANTHER" id="PTHR42951:SF14">
    <property type="entry name" value="METALLO-BETA-LACTAMASE SUPERFAMILY PROTEIN"/>
    <property type="match status" value="1"/>
</dbReference>
<organism evidence="2 3">
    <name type="scientific">Aspergillus udagawae</name>
    <dbReference type="NCBI Taxonomy" id="91492"/>
    <lineage>
        <taxon>Eukaryota</taxon>
        <taxon>Fungi</taxon>
        <taxon>Dikarya</taxon>
        <taxon>Ascomycota</taxon>
        <taxon>Pezizomycotina</taxon>
        <taxon>Eurotiomycetes</taxon>
        <taxon>Eurotiomycetidae</taxon>
        <taxon>Eurotiales</taxon>
        <taxon>Aspergillaceae</taxon>
        <taxon>Aspergillus</taxon>
        <taxon>Aspergillus subgen. Fumigati</taxon>
    </lineage>
</organism>
<dbReference type="EMBL" id="BLKC01000083">
    <property type="protein sequence ID" value="GFF50232.1"/>
    <property type="molecule type" value="Genomic_DNA"/>
</dbReference>
<dbReference type="SUPFAM" id="SSF56281">
    <property type="entry name" value="Metallo-hydrolase/oxidoreductase"/>
    <property type="match status" value="1"/>
</dbReference>
<comment type="caution">
    <text evidence="2">The sequence shown here is derived from an EMBL/GenBank/DDBJ whole genome shotgun (WGS) entry which is preliminary data.</text>
</comment>